<accession>A0A3L8SAH8</accession>
<proteinExistence type="predicted"/>
<gene>
    <name evidence="1" type="ORF">DV515_00009892</name>
</gene>
<comment type="caution">
    <text evidence="1">The sequence shown here is derived from an EMBL/GenBank/DDBJ whole genome shotgun (WGS) entry which is preliminary data.</text>
</comment>
<evidence type="ECO:0000313" key="1">
    <source>
        <dbReference type="EMBL" id="RLV99195.1"/>
    </source>
</evidence>
<reference evidence="1 2" key="1">
    <citation type="journal article" date="2018" name="Proc. R. Soc. B">
        <title>A non-coding region near Follistatin controls head colour polymorphism in the Gouldian finch.</title>
        <authorList>
            <person name="Toomey M.B."/>
            <person name="Marques C.I."/>
            <person name="Andrade P."/>
            <person name="Araujo P.M."/>
            <person name="Sabatino S."/>
            <person name="Gazda M.A."/>
            <person name="Afonso S."/>
            <person name="Lopes R.J."/>
            <person name="Corbo J.C."/>
            <person name="Carneiro M."/>
        </authorList>
    </citation>
    <scope>NUCLEOTIDE SEQUENCE [LARGE SCALE GENOMIC DNA]</scope>
    <source>
        <strain evidence="1">Red01</strain>
        <tissue evidence="1">Muscle</tissue>
    </source>
</reference>
<keyword evidence="2" id="KW-1185">Reference proteome</keyword>
<organism evidence="1 2">
    <name type="scientific">Chloebia gouldiae</name>
    <name type="common">Gouldian finch</name>
    <name type="synonym">Erythrura gouldiae</name>
    <dbReference type="NCBI Taxonomy" id="44316"/>
    <lineage>
        <taxon>Eukaryota</taxon>
        <taxon>Metazoa</taxon>
        <taxon>Chordata</taxon>
        <taxon>Craniata</taxon>
        <taxon>Vertebrata</taxon>
        <taxon>Euteleostomi</taxon>
        <taxon>Archelosauria</taxon>
        <taxon>Archosauria</taxon>
        <taxon>Dinosauria</taxon>
        <taxon>Saurischia</taxon>
        <taxon>Theropoda</taxon>
        <taxon>Coelurosauria</taxon>
        <taxon>Aves</taxon>
        <taxon>Neognathae</taxon>
        <taxon>Neoaves</taxon>
        <taxon>Telluraves</taxon>
        <taxon>Australaves</taxon>
        <taxon>Passeriformes</taxon>
        <taxon>Passeroidea</taxon>
        <taxon>Passeridae</taxon>
        <taxon>Chloebia</taxon>
    </lineage>
</organism>
<dbReference type="EMBL" id="QUSF01000033">
    <property type="protein sequence ID" value="RLV99195.1"/>
    <property type="molecule type" value="Genomic_DNA"/>
</dbReference>
<dbReference type="AlphaFoldDB" id="A0A3L8SAH8"/>
<sequence length="154" mass="16219">MKVTGSLLGKSVTHPTAHLMPVLVGKLLNGNEEDLSKIQPPYNGSLSGGQQATLEESCTAATALQDVVQHGKIQTVPEDLQEAKLLSCSRGTEVVVTRRMGTPALLLLQGFVLAQELEAIPDAFCSGSSNSCPKLLPLGSPSTQGLLRMTPELN</sequence>
<protein>
    <submittedName>
        <fullName evidence="1">Uncharacterized protein</fullName>
    </submittedName>
</protein>
<dbReference type="Proteomes" id="UP000276834">
    <property type="component" value="Unassembled WGS sequence"/>
</dbReference>
<evidence type="ECO:0000313" key="2">
    <source>
        <dbReference type="Proteomes" id="UP000276834"/>
    </source>
</evidence>
<name>A0A3L8SAH8_CHLGU</name>